<gene>
    <name evidence="1" type="ORF">MOS_638</name>
</gene>
<organism evidence="1 2">
    <name type="scientific">Mesomycoplasma hyorhinis SK76</name>
    <dbReference type="NCBI Taxonomy" id="1118964"/>
    <lineage>
        <taxon>Bacteria</taxon>
        <taxon>Bacillati</taxon>
        <taxon>Mycoplasmatota</taxon>
        <taxon>Mycoplasmoidales</taxon>
        <taxon>Metamycoplasmataceae</taxon>
        <taxon>Mesomycoplasma</taxon>
    </lineage>
</organism>
<reference evidence="1 2" key="1">
    <citation type="journal article" date="2013" name="Genome Announc.">
        <title>Complete Genome Sequence of Mycoplasma hyorhinis Strain SK76.</title>
        <authorList>
            <person name="Goodison S."/>
            <person name="Urquidi V."/>
            <person name="Kumar D."/>
            <person name="Reyes L."/>
            <person name="Rosser C.J."/>
        </authorList>
    </citation>
    <scope>NUCLEOTIDE SEQUENCE [LARGE SCALE GENOMIC DNA]</scope>
    <source>
        <strain evidence="1 2">SK76</strain>
    </source>
</reference>
<dbReference type="Proteomes" id="UP000009399">
    <property type="component" value="Chromosome"/>
</dbReference>
<dbReference type="AlphaFoldDB" id="A0AAI8FE32"/>
<dbReference type="EMBL" id="CP003914">
    <property type="protein sequence ID" value="AFX74541.1"/>
    <property type="molecule type" value="Genomic_DNA"/>
</dbReference>
<accession>A0AAI8FE32</accession>
<proteinExistence type="predicted"/>
<sequence>MDGYFISVEDSENPSKNKLIFVFDITQPDFSLFNWYKKPHNEIVNSNLRNWRRFYIF</sequence>
<protein>
    <submittedName>
        <fullName evidence="1">Uncharacterized protein</fullName>
    </submittedName>
</protein>
<evidence type="ECO:0000313" key="1">
    <source>
        <dbReference type="EMBL" id="AFX74541.1"/>
    </source>
</evidence>
<evidence type="ECO:0000313" key="2">
    <source>
        <dbReference type="Proteomes" id="UP000009399"/>
    </source>
</evidence>
<name>A0AAI8FE32_MESHY</name>
<dbReference type="KEGG" id="mhs:MOS_638"/>